<dbReference type="InterPro" id="IPR057135">
    <property type="entry name" value="At4g27190-like_LRR"/>
</dbReference>
<dbReference type="PANTHER" id="PTHR33463:SF209">
    <property type="entry name" value="DISEASE RESISTANCE PROTEIN RPS2-LIKE"/>
    <property type="match status" value="1"/>
</dbReference>
<dbReference type="Proteomes" id="UP001396334">
    <property type="component" value="Unassembled WGS sequence"/>
</dbReference>
<comment type="caution">
    <text evidence="3">The sequence shown here is derived from an EMBL/GenBank/DDBJ whole genome shotgun (WGS) entry which is preliminary data.</text>
</comment>
<dbReference type="PANTHER" id="PTHR33463">
    <property type="entry name" value="NB-ARC DOMAIN-CONTAINING PROTEIN-RELATED"/>
    <property type="match status" value="1"/>
</dbReference>
<accession>A0ABR2RVL9</accession>
<dbReference type="Pfam" id="PF23247">
    <property type="entry name" value="LRR_RPS2"/>
    <property type="match status" value="3"/>
</dbReference>
<sequence length="593" mass="67652">MEEVIFTDDSEAAAEEEEGITEAYLFTKLERFRLPKLGTFFHGDNSETDAPSLFNEKVAFPRLNDLRIVGIGKCRKIWQHKVAMDSFYDLTYLLVKDCERLSNILPLNMVERLEKLETLTIEECKSVEEIIGLDLNESHTVTSADSIELKSTIKFVFPKIRELNLRMLPKLKGFYSKVHTTEWPSLEQMEVSDCSKVETFAREYINFGETKAESQPLLSVQQPLFWVTEETFPVLEELCLFQNDNMEEIWHGALPNQYFCKLRLLKLFGFPETSVTAPYCFIQSLPNHEVFHVERAALKELFPCEGQRDEEKHAGTLAHLKELTLIDLPNLTHLWKKEVSFAEVLIQLGNSTSDGLQKIKESSANFRVTQTFDKSREVIASSTDEVTDVIVFNQLESLELDSLPCLSSFCSGNYAMVFPALNEVIIGQCPKMEIFTMGELSTPMLYGLTSTNGEVVLRKVDLNAIIQRLFTEKRIWSYLQSTFSEHGTTSFWQLKKLNIENCQNVENVIFVEGSAKEEMMNLKLFHVLELLVLKELPKLAGFCHGNYVEFPLLTSLTIDSCPALKTFISDAQGINSDSENASPTLFDRKVIVH</sequence>
<reference evidence="3 4" key="1">
    <citation type="journal article" date="2024" name="G3 (Bethesda)">
        <title>Genome assembly of Hibiscus sabdariffa L. provides insights into metabolisms of medicinal natural products.</title>
        <authorList>
            <person name="Kim T."/>
        </authorList>
    </citation>
    <scope>NUCLEOTIDE SEQUENCE [LARGE SCALE GENOMIC DNA]</scope>
    <source>
        <strain evidence="3">TK-2024</strain>
        <tissue evidence="3">Old leaves</tissue>
    </source>
</reference>
<keyword evidence="1" id="KW-0611">Plant defense</keyword>
<name>A0ABR2RVL9_9ROSI</name>
<keyword evidence="4" id="KW-1185">Reference proteome</keyword>
<dbReference type="Gene3D" id="3.80.10.10">
    <property type="entry name" value="Ribonuclease Inhibitor"/>
    <property type="match status" value="2"/>
</dbReference>
<protein>
    <recommendedName>
        <fullName evidence="2">Disease resistance protein At4g27190-like leucine-rich repeats domain-containing protein</fullName>
    </recommendedName>
</protein>
<evidence type="ECO:0000313" key="3">
    <source>
        <dbReference type="EMBL" id="KAK9017036.1"/>
    </source>
</evidence>
<feature type="domain" description="Disease resistance protein At4g27190-like leucine-rich repeats" evidence="2">
    <location>
        <begin position="482"/>
        <end position="567"/>
    </location>
</feature>
<dbReference type="InterPro" id="IPR032675">
    <property type="entry name" value="LRR_dom_sf"/>
</dbReference>
<feature type="domain" description="Disease resistance protein At4g27190-like leucine-rich repeats" evidence="2">
    <location>
        <begin position="237"/>
        <end position="338"/>
    </location>
</feature>
<feature type="domain" description="Disease resistance protein At4g27190-like leucine-rich repeats" evidence="2">
    <location>
        <begin position="65"/>
        <end position="198"/>
    </location>
</feature>
<dbReference type="SUPFAM" id="SSF52047">
    <property type="entry name" value="RNI-like"/>
    <property type="match status" value="1"/>
</dbReference>
<dbReference type="EMBL" id="JBBPBN010000020">
    <property type="protein sequence ID" value="KAK9017036.1"/>
    <property type="molecule type" value="Genomic_DNA"/>
</dbReference>
<proteinExistence type="predicted"/>
<evidence type="ECO:0000259" key="2">
    <source>
        <dbReference type="Pfam" id="PF23247"/>
    </source>
</evidence>
<dbReference type="InterPro" id="IPR050905">
    <property type="entry name" value="Plant_NBS-LRR"/>
</dbReference>
<evidence type="ECO:0000313" key="4">
    <source>
        <dbReference type="Proteomes" id="UP001396334"/>
    </source>
</evidence>
<gene>
    <name evidence="3" type="ORF">V6N11_079523</name>
</gene>
<organism evidence="3 4">
    <name type="scientific">Hibiscus sabdariffa</name>
    <name type="common">roselle</name>
    <dbReference type="NCBI Taxonomy" id="183260"/>
    <lineage>
        <taxon>Eukaryota</taxon>
        <taxon>Viridiplantae</taxon>
        <taxon>Streptophyta</taxon>
        <taxon>Embryophyta</taxon>
        <taxon>Tracheophyta</taxon>
        <taxon>Spermatophyta</taxon>
        <taxon>Magnoliopsida</taxon>
        <taxon>eudicotyledons</taxon>
        <taxon>Gunneridae</taxon>
        <taxon>Pentapetalae</taxon>
        <taxon>rosids</taxon>
        <taxon>malvids</taxon>
        <taxon>Malvales</taxon>
        <taxon>Malvaceae</taxon>
        <taxon>Malvoideae</taxon>
        <taxon>Hibiscus</taxon>
    </lineage>
</organism>
<evidence type="ECO:0000256" key="1">
    <source>
        <dbReference type="ARBA" id="ARBA00022821"/>
    </source>
</evidence>